<protein>
    <submittedName>
        <fullName evidence="2">JTB-like protein</fullName>
    </submittedName>
</protein>
<keyword evidence="1" id="KW-0472">Membrane</keyword>
<evidence type="ECO:0000313" key="2">
    <source>
        <dbReference type="EMBL" id="WAR01000.1"/>
    </source>
</evidence>
<keyword evidence="3" id="KW-1185">Reference proteome</keyword>
<gene>
    <name evidence="2" type="ORF">MAR_025372</name>
</gene>
<evidence type="ECO:0000313" key="3">
    <source>
        <dbReference type="Proteomes" id="UP001164746"/>
    </source>
</evidence>
<accession>A0ABY7DWH6</accession>
<keyword evidence="1" id="KW-1133">Transmembrane helix</keyword>
<dbReference type="PANTHER" id="PTHR13041">
    <property type="entry name" value="JTB PROTEIN-RELATED"/>
    <property type="match status" value="1"/>
</dbReference>
<evidence type="ECO:0000256" key="1">
    <source>
        <dbReference type="SAM" id="Phobius"/>
    </source>
</evidence>
<sequence length="153" mass="17613">MIEFCSRKRMVVAIVVLLSLTVLTLFVEGRWSTAKHNLVDVNSGRDSEENKSRCGAVKEVIMEECRTCKPWEQEQAFCQRTGYREKVGCGENKSDSDTFFRSCHVDPWVEERKFWLVEALTCLLGLASYALVKYRQSILDQQLLDKVNRQIAA</sequence>
<dbReference type="EMBL" id="CP111014">
    <property type="protein sequence ID" value="WAR01000.1"/>
    <property type="molecule type" value="Genomic_DNA"/>
</dbReference>
<dbReference type="InterPro" id="IPR008657">
    <property type="entry name" value="JTB"/>
</dbReference>
<organism evidence="2 3">
    <name type="scientific">Mya arenaria</name>
    <name type="common">Soft-shell clam</name>
    <dbReference type="NCBI Taxonomy" id="6604"/>
    <lineage>
        <taxon>Eukaryota</taxon>
        <taxon>Metazoa</taxon>
        <taxon>Spiralia</taxon>
        <taxon>Lophotrochozoa</taxon>
        <taxon>Mollusca</taxon>
        <taxon>Bivalvia</taxon>
        <taxon>Autobranchia</taxon>
        <taxon>Heteroconchia</taxon>
        <taxon>Euheterodonta</taxon>
        <taxon>Imparidentia</taxon>
        <taxon>Neoheterodontei</taxon>
        <taxon>Myida</taxon>
        <taxon>Myoidea</taxon>
        <taxon>Myidae</taxon>
        <taxon>Mya</taxon>
    </lineage>
</organism>
<dbReference type="Proteomes" id="UP001164746">
    <property type="component" value="Chromosome 3"/>
</dbReference>
<proteinExistence type="predicted"/>
<dbReference type="Gene3D" id="3.30.720.220">
    <property type="match status" value="1"/>
</dbReference>
<dbReference type="Pfam" id="PF05439">
    <property type="entry name" value="JTB"/>
    <property type="match status" value="1"/>
</dbReference>
<keyword evidence="1" id="KW-0812">Transmembrane</keyword>
<dbReference type="PANTHER" id="PTHR13041:SF3">
    <property type="entry name" value="PROTEIN JTB"/>
    <property type="match status" value="1"/>
</dbReference>
<feature type="transmembrane region" description="Helical" evidence="1">
    <location>
        <begin position="114"/>
        <end position="132"/>
    </location>
</feature>
<reference evidence="2" key="1">
    <citation type="submission" date="2022-11" db="EMBL/GenBank/DDBJ databases">
        <title>Centuries of genome instability and evolution in soft-shell clam transmissible cancer (bioRxiv).</title>
        <authorList>
            <person name="Hart S.F.M."/>
            <person name="Yonemitsu M.A."/>
            <person name="Giersch R.M."/>
            <person name="Beal B.F."/>
            <person name="Arriagada G."/>
            <person name="Davis B.W."/>
            <person name="Ostrander E.A."/>
            <person name="Goff S.P."/>
            <person name="Metzger M.J."/>
        </authorList>
    </citation>
    <scope>NUCLEOTIDE SEQUENCE</scope>
    <source>
        <strain evidence="2">MELC-2E11</strain>
        <tissue evidence="2">Siphon/mantle</tissue>
    </source>
</reference>
<name>A0ABY7DWH6_MYAAR</name>